<dbReference type="GO" id="GO:0046872">
    <property type="term" value="F:metal ion binding"/>
    <property type="evidence" value="ECO:0007669"/>
    <property type="project" value="UniProtKB-KW"/>
</dbReference>
<evidence type="ECO:0000256" key="1">
    <source>
        <dbReference type="ARBA" id="ARBA00022723"/>
    </source>
</evidence>
<dbReference type="InterPro" id="IPR038492">
    <property type="entry name" value="GBBH-like_N_sf"/>
</dbReference>
<dbReference type="AlphaFoldDB" id="A0A1Q9AN14"/>
<dbReference type="Gene3D" id="3.30.2020.30">
    <property type="match status" value="1"/>
</dbReference>
<dbReference type="PANTHER" id="PTHR35303">
    <property type="entry name" value="OS02G0197800 PROTEIN"/>
    <property type="match status" value="1"/>
</dbReference>
<proteinExistence type="predicted"/>
<protein>
    <recommendedName>
        <fullName evidence="3">Gamma-butyrobetaine hydroxylase-like N-terminal domain-containing protein</fullName>
    </recommendedName>
</protein>
<evidence type="ECO:0000256" key="2">
    <source>
        <dbReference type="ARBA" id="ARBA00023004"/>
    </source>
</evidence>
<dbReference type="EMBL" id="MKIO01000021">
    <property type="protein sequence ID" value="OLP56719.1"/>
    <property type="molecule type" value="Genomic_DNA"/>
</dbReference>
<feature type="domain" description="Gamma-butyrobetaine hydroxylase-like N-terminal" evidence="3">
    <location>
        <begin position="11"/>
        <end position="93"/>
    </location>
</feature>
<keyword evidence="2" id="KW-0408">Iron</keyword>
<sequence length="124" mass="13536">MSDIWPTELSVSKDRRAMTVSFTDGARFVLPAERMRVLSPSAEVQGHGPGQKVTVPGKRDVGIRAVQPTGNYAVRIAFDDGHDTGIFTWSYLRQLGEEGEALFAAYEAELAEKGLSRDPRAGGR</sequence>
<gene>
    <name evidence="4" type="ORF">BJF92_11600</name>
</gene>
<name>A0A1Q9AN14_9HYPH</name>
<evidence type="ECO:0000313" key="4">
    <source>
        <dbReference type="EMBL" id="OLP56719.1"/>
    </source>
</evidence>
<dbReference type="Proteomes" id="UP000186143">
    <property type="component" value="Unassembled WGS sequence"/>
</dbReference>
<evidence type="ECO:0000259" key="3">
    <source>
        <dbReference type="Pfam" id="PF06155"/>
    </source>
</evidence>
<dbReference type="InterPro" id="IPR010376">
    <property type="entry name" value="GBBH-like_N"/>
</dbReference>
<comment type="caution">
    <text evidence="4">The sequence shown here is derived from an EMBL/GenBank/DDBJ whole genome shotgun (WGS) entry which is preliminary data.</text>
</comment>
<dbReference type="STRING" id="1672749.BJF92_11600"/>
<dbReference type="PANTHER" id="PTHR35303:SF5">
    <property type="entry name" value="OS02G0197800 PROTEIN"/>
    <property type="match status" value="1"/>
</dbReference>
<dbReference type="RefSeq" id="WP_075633738.1">
    <property type="nucleotide sequence ID" value="NZ_MKIO01000021.1"/>
</dbReference>
<evidence type="ECO:0000313" key="5">
    <source>
        <dbReference type="Proteomes" id="UP000186143"/>
    </source>
</evidence>
<reference evidence="4 5" key="1">
    <citation type="submission" date="2016-09" db="EMBL/GenBank/DDBJ databases">
        <title>Rhizobium sp. nov., a novel species isolated from the rice rhizosphere.</title>
        <authorList>
            <person name="Zhao J."/>
            <person name="Zhang X."/>
        </authorList>
    </citation>
    <scope>NUCLEOTIDE SEQUENCE [LARGE SCALE GENOMIC DNA]</scope>
    <source>
        <strain evidence="4 5">MH17</strain>
    </source>
</reference>
<dbReference type="OrthoDB" id="9794178at2"/>
<keyword evidence="1" id="KW-0479">Metal-binding</keyword>
<dbReference type="Pfam" id="PF06155">
    <property type="entry name" value="GBBH-like_N"/>
    <property type="match status" value="1"/>
</dbReference>
<organism evidence="4 5">
    <name type="scientific">Xaviernesmea rhizosphaerae</name>
    <dbReference type="NCBI Taxonomy" id="1672749"/>
    <lineage>
        <taxon>Bacteria</taxon>
        <taxon>Pseudomonadati</taxon>
        <taxon>Pseudomonadota</taxon>
        <taxon>Alphaproteobacteria</taxon>
        <taxon>Hyphomicrobiales</taxon>
        <taxon>Rhizobiaceae</taxon>
        <taxon>Rhizobium/Agrobacterium group</taxon>
        <taxon>Xaviernesmea</taxon>
    </lineage>
</organism>
<accession>A0A1Q9AN14</accession>